<evidence type="ECO:0000313" key="10">
    <source>
        <dbReference type="EMBL" id="NME71636.1"/>
    </source>
</evidence>
<evidence type="ECO:0000256" key="5">
    <source>
        <dbReference type="ARBA" id="ARBA00023136"/>
    </source>
</evidence>
<accession>A0A7X9XCB7</accession>
<evidence type="ECO:0000256" key="1">
    <source>
        <dbReference type="ARBA" id="ARBA00004651"/>
    </source>
</evidence>
<feature type="transmembrane region" description="Helical" evidence="7">
    <location>
        <begin position="462"/>
        <end position="479"/>
    </location>
</feature>
<feature type="domain" description="Integral membrane protein YccS N-terminal" evidence="8">
    <location>
        <begin position="66"/>
        <end position="343"/>
    </location>
</feature>
<dbReference type="PANTHER" id="PTHR30509:SF9">
    <property type="entry name" value="MULTIDRUG RESISTANCE PROTEIN MDTO"/>
    <property type="match status" value="1"/>
</dbReference>
<feature type="domain" description="Integral membrane bound transporter" evidence="9">
    <location>
        <begin position="405"/>
        <end position="525"/>
    </location>
</feature>
<keyword evidence="4 7" id="KW-1133">Transmembrane helix</keyword>
<protein>
    <recommendedName>
        <fullName evidence="12">Integral membrane protein YccS N-terminal domain-containing protein</fullName>
    </recommendedName>
</protein>
<dbReference type="AlphaFoldDB" id="A0A7X9XCB7"/>
<evidence type="ECO:0008006" key="12">
    <source>
        <dbReference type="Google" id="ProtNLM"/>
    </source>
</evidence>
<evidence type="ECO:0000313" key="11">
    <source>
        <dbReference type="Proteomes" id="UP000576082"/>
    </source>
</evidence>
<feature type="transmembrane region" description="Helical" evidence="7">
    <location>
        <begin position="135"/>
        <end position="156"/>
    </location>
</feature>
<dbReference type="Proteomes" id="UP000576082">
    <property type="component" value="Unassembled WGS sequence"/>
</dbReference>
<feature type="transmembrane region" description="Helical" evidence="7">
    <location>
        <begin position="509"/>
        <end position="531"/>
    </location>
</feature>
<keyword evidence="5 7" id="KW-0472">Membrane</keyword>
<dbReference type="GO" id="GO:0005886">
    <property type="term" value="C:plasma membrane"/>
    <property type="evidence" value="ECO:0007669"/>
    <property type="project" value="UniProtKB-SubCell"/>
</dbReference>
<dbReference type="PANTHER" id="PTHR30509">
    <property type="entry name" value="P-HYDROXYBENZOIC ACID EFFLUX PUMP SUBUNIT-RELATED"/>
    <property type="match status" value="1"/>
</dbReference>
<evidence type="ECO:0000259" key="9">
    <source>
        <dbReference type="Pfam" id="PF13515"/>
    </source>
</evidence>
<feature type="transmembrane region" description="Helical" evidence="7">
    <location>
        <begin position="112"/>
        <end position="129"/>
    </location>
</feature>
<sequence>MEQINAFFRSNQFSNGLRLTWAIVFPIFIGLLTNTLTIATAVGIGALTVGLSDSPGSWNEKAKGLIGGSILNSICAFGMAFCINWPVVGLIYLGVVSFIGALLSIFGNRSNLIGNSVLISVSLGLGFGLEINELLPLFLGMLGGGLWYSLNSLLLWQIRPYATIEKLIGENYELMADYIRTKAKLFSNPNSKENEIKLFQLQTQIEHKQEEIRNLLLTQRSALQGATPHGRSLILLMRFSIDIFEKASATHIKYSTLHDQFKETLLPYQLEQLFYQLGGNISILAKSIQKREAVKALPSLDRSFEDINALFESLRDQNDRKIPIKWFAEVKNILRNFKRIDRLTLEVAEFTDWKNMADRSHTDGLRLPNFLTKPEQGNLRDNLTFSSGHFRHAVKIALAMMIGYSCALFFDLDRGYWIWLSISVIMKPSFAITKQRMIARIVGTSAGIIIASVIMWLTNNPFIYLLVLIPLGIGTFGTLTKDYRIGMTLLTPFILLLIAIGIPTDFEIALARIVDTALGGIIAYIISFSILPEFEKNKIRNRIIESLRANSDYFREVAIAFTGITSLNHNTYKLARKRAQLANANLAMSFQTMLNDPKSSQVPSTDLYEFIATSRMIFSHTATLSANVERLSKKYQYSELELFIDSICNTLEHLALFVQNNSDITENEDINKFLTTIENDTERLEKIREKELKLGIKESIHIKKLSDIVIINNQFRRIGENVNCLKQYTYNLQRI</sequence>
<feature type="transmembrane region" description="Helical" evidence="7">
    <location>
        <begin position="87"/>
        <end position="105"/>
    </location>
</feature>
<organism evidence="10 11">
    <name type="scientific">Flammeovirga aprica JL-4</name>
    <dbReference type="NCBI Taxonomy" id="694437"/>
    <lineage>
        <taxon>Bacteria</taxon>
        <taxon>Pseudomonadati</taxon>
        <taxon>Bacteroidota</taxon>
        <taxon>Cytophagia</taxon>
        <taxon>Cytophagales</taxon>
        <taxon>Flammeovirgaceae</taxon>
        <taxon>Flammeovirga</taxon>
    </lineage>
</organism>
<evidence type="ECO:0000259" key="8">
    <source>
        <dbReference type="Pfam" id="PF12805"/>
    </source>
</evidence>
<feature type="transmembrane region" description="Helical" evidence="7">
    <location>
        <begin position="438"/>
        <end position="456"/>
    </location>
</feature>
<gene>
    <name evidence="10" type="ORF">HHU12_26970</name>
</gene>
<reference evidence="10 11" key="1">
    <citation type="submission" date="2020-04" db="EMBL/GenBank/DDBJ databases">
        <title>Flammeovirga sp. SR4, a novel species isolated from seawater.</title>
        <authorList>
            <person name="Wang X."/>
        </authorList>
    </citation>
    <scope>NUCLEOTIDE SEQUENCE [LARGE SCALE GENOMIC DNA]</scope>
    <source>
        <strain evidence="10 11">ATCC 23126</strain>
    </source>
</reference>
<keyword evidence="3 7" id="KW-0812">Transmembrane</keyword>
<dbReference type="EMBL" id="JABANE010000107">
    <property type="protein sequence ID" value="NME71636.1"/>
    <property type="molecule type" value="Genomic_DNA"/>
</dbReference>
<comment type="similarity">
    <text evidence="6">Belongs to the YccS/YhfK family.</text>
</comment>
<evidence type="ECO:0000256" key="6">
    <source>
        <dbReference type="ARBA" id="ARBA00043993"/>
    </source>
</evidence>
<proteinExistence type="inferred from homology"/>
<evidence type="ECO:0000256" key="2">
    <source>
        <dbReference type="ARBA" id="ARBA00022475"/>
    </source>
</evidence>
<dbReference type="Pfam" id="PF13515">
    <property type="entry name" value="FUSC_2"/>
    <property type="match status" value="1"/>
</dbReference>
<dbReference type="InterPro" id="IPR032692">
    <property type="entry name" value="YccS_N"/>
</dbReference>
<name>A0A7X9XCB7_9BACT</name>
<feature type="transmembrane region" description="Helical" evidence="7">
    <location>
        <begin position="486"/>
        <end position="503"/>
    </location>
</feature>
<keyword evidence="2" id="KW-1003">Cell membrane</keyword>
<dbReference type="RefSeq" id="WP_169659845.1">
    <property type="nucleotide sequence ID" value="NZ_JABANE010000107.1"/>
</dbReference>
<dbReference type="Pfam" id="PF12805">
    <property type="entry name" value="FUSC-like"/>
    <property type="match status" value="1"/>
</dbReference>
<keyword evidence="11" id="KW-1185">Reference proteome</keyword>
<comment type="subcellular location">
    <subcellularLocation>
        <location evidence="1">Cell membrane</location>
        <topology evidence="1">Multi-pass membrane protein</topology>
    </subcellularLocation>
</comment>
<evidence type="ECO:0000256" key="3">
    <source>
        <dbReference type="ARBA" id="ARBA00022692"/>
    </source>
</evidence>
<evidence type="ECO:0000256" key="4">
    <source>
        <dbReference type="ARBA" id="ARBA00022989"/>
    </source>
</evidence>
<evidence type="ECO:0000256" key="7">
    <source>
        <dbReference type="SAM" id="Phobius"/>
    </source>
</evidence>
<comment type="caution">
    <text evidence="10">The sequence shown here is derived from an EMBL/GenBank/DDBJ whole genome shotgun (WGS) entry which is preliminary data.</text>
</comment>
<dbReference type="InterPro" id="IPR049453">
    <property type="entry name" value="Memb_transporter_dom"/>
</dbReference>
<feature type="transmembrane region" description="Helical" evidence="7">
    <location>
        <begin position="20"/>
        <end position="50"/>
    </location>
</feature>